<organism evidence="2">
    <name type="scientific">Sesamum angustifolium</name>
    <dbReference type="NCBI Taxonomy" id="2727405"/>
    <lineage>
        <taxon>Eukaryota</taxon>
        <taxon>Viridiplantae</taxon>
        <taxon>Streptophyta</taxon>
        <taxon>Embryophyta</taxon>
        <taxon>Tracheophyta</taxon>
        <taxon>Spermatophyta</taxon>
        <taxon>Magnoliopsida</taxon>
        <taxon>eudicotyledons</taxon>
        <taxon>Gunneridae</taxon>
        <taxon>Pentapetalae</taxon>
        <taxon>asterids</taxon>
        <taxon>lamiids</taxon>
        <taxon>Lamiales</taxon>
        <taxon>Pedaliaceae</taxon>
        <taxon>Sesamum</taxon>
    </lineage>
</organism>
<gene>
    <name evidence="2" type="ORF">Sangu_3181100</name>
</gene>
<evidence type="ECO:0000256" key="1">
    <source>
        <dbReference type="SAM" id="MobiDB-lite"/>
    </source>
</evidence>
<comment type="caution">
    <text evidence="2">The sequence shown here is derived from an EMBL/GenBank/DDBJ whole genome shotgun (WGS) entry which is preliminary data.</text>
</comment>
<proteinExistence type="predicted"/>
<dbReference type="AlphaFoldDB" id="A0AAW2JQD7"/>
<evidence type="ECO:0008006" key="3">
    <source>
        <dbReference type="Google" id="ProtNLM"/>
    </source>
</evidence>
<evidence type="ECO:0000313" key="2">
    <source>
        <dbReference type="EMBL" id="KAL0295856.1"/>
    </source>
</evidence>
<reference evidence="2" key="2">
    <citation type="journal article" date="2024" name="Plant">
        <title>Genomic evolution and insights into agronomic trait innovations of Sesamum species.</title>
        <authorList>
            <person name="Miao H."/>
            <person name="Wang L."/>
            <person name="Qu L."/>
            <person name="Liu H."/>
            <person name="Sun Y."/>
            <person name="Le M."/>
            <person name="Wang Q."/>
            <person name="Wei S."/>
            <person name="Zheng Y."/>
            <person name="Lin W."/>
            <person name="Duan Y."/>
            <person name="Cao H."/>
            <person name="Xiong S."/>
            <person name="Wang X."/>
            <person name="Wei L."/>
            <person name="Li C."/>
            <person name="Ma Q."/>
            <person name="Ju M."/>
            <person name="Zhao R."/>
            <person name="Li G."/>
            <person name="Mu C."/>
            <person name="Tian Q."/>
            <person name="Mei H."/>
            <person name="Zhang T."/>
            <person name="Gao T."/>
            <person name="Zhang H."/>
        </authorList>
    </citation>
    <scope>NUCLEOTIDE SEQUENCE</scope>
    <source>
        <strain evidence="2">G01</strain>
    </source>
</reference>
<dbReference type="EMBL" id="JACGWK010000579">
    <property type="protein sequence ID" value="KAL0295856.1"/>
    <property type="molecule type" value="Genomic_DNA"/>
</dbReference>
<name>A0AAW2JQD7_9LAMI</name>
<sequence length="65" mass="6892">MGPYQNWEDDKANEAKALSPDSFAKESAKHASSSRAETNDPPPRGVIRMIVGGPAGGDSHQARKA</sequence>
<feature type="region of interest" description="Disordered" evidence="1">
    <location>
        <begin position="1"/>
        <end position="65"/>
    </location>
</feature>
<protein>
    <recommendedName>
        <fullName evidence="3">RIN4 pathogenic type III effector avirulence factor Avr cleavage site domain-containing protein</fullName>
    </recommendedName>
</protein>
<reference evidence="2" key="1">
    <citation type="submission" date="2020-06" db="EMBL/GenBank/DDBJ databases">
        <authorList>
            <person name="Li T."/>
            <person name="Hu X."/>
            <person name="Zhang T."/>
            <person name="Song X."/>
            <person name="Zhang H."/>
            <person name="Dai N."/>
            <person name="Sheng W."/>
            <person name="Hou X."/>
            <person name="Wei L."/>
        </authorList>
    </citation>
    <scope>NUCLEOTIDE SEQUENCE</scope>
    <source>
        <strain evidence="2">G01</strain>
        <tissue evidence="2">Leaf</tissue>
    </source>
</reference>
<accession>A0AAW2JQD7</accession>